<organism evidence="1 2">
    <name type="scientific">Acidithiobacillus ferrivorans SS3</name>
    <dbReference type="NCBI Taxonomy" id="743299"/>
    <lineage>
        <taxon>Bacteria</taxon>
        <taxon>Pseudomonadati</taxon>
        <taxon>Pseudomonadota</taxon>
        <taxon>Acidithiobacillia</taxon>
        <taxon>Acidithiobacillales</taxon>
        <taxon>Acidithiobacillaceae</taxon>
        <taxon>Acidithiobacillus</taxon>
    </lineage>
</organism>
<evidence type="ECO:0000313" key="1">
    <source>
        <dbReference type="EMBL" id="AEM47066.1"/>
    </source>
</evidence>
<dbReference type="AlphaFoldDB" id="G0JMN7"/>
<dbReference type="HOGENOM" id="CLU_2566049_0_0_6"/>
<dbReference type="STRING" id="743299.Acife_0885"/>
<evidence type="ECO:0000313" key="2">
    <source>
        <dbReference type="Proteomes" id="UP000009220"/>
    </source>
</evidence>
<reference evidence="1 2" key="1">
    <citation type="journal article" date="2011" name="J. Bacteriol.">
        <title>Draft genome of the psychrotolerant acidophile Acidithiobacillus ferrivorans SS3.</title>
        <authorList>
            <person name="Liljeqvist M."/>
            <person name="Valdes J."/>
            <person name="Holmes D.S."/>
            <person name="Dopson M."/>
        </authorList>
    </citation>
    <scope>NUCLEOTIDE SEQUENCE [LARGE SCALE GENOMIC DNA]</scope>
    <source>
        <strain evidence="1 2">SS3</strain>
    </source>
</reference>
<dbReference type="Proteomes" id="UP000009220">
    <property type="component" value="Chromosome"/>
</dbReference>
<accession>G0JMN7</accession>
<dbReference type="EMBL" id="CP002985">
    <property type="protein sequence ID" value="AEM47066.1"/>
    <property type="molecule type" value="Genomic_DNA"/>
</dbReference>
<sequence>MGLDADALDQHDRLQEKVERIITQALQETAQRRLKTDCGHSKCYLFFSCLAVFRAVCITDFNSDLSFSAGTIPNDGAEYNP</sequence>
<dbReference type="KEGG" id="afi:Acife_0885"/>
<name>G0JMN7_9PROT</name>
<proteinExistence type="predicted"/>
<dbReference type="RefSeq" id="WP_014028329.1">
    <property type="nucleotide sequence ID" value="NC_015942.1"/>
</dbReference>
<gene>
    <name evidence="1" type="ORF">Acife_0885</name>
</gene>
<protein>
    <submittedName>
        <fullName evidence="1">Uncharacterized protein</fullName>
    </submittedName>
</protein>